<dbReference type="SUPFAM" id="SSF46938">
    <property type="entry name" value="CRAL/TRIO N-terminal domain"/>
    <property type="match status" value="1"/>
</dbReference>
<feature type="region of interest" description="Disordered" evidence="5">
    <location>
        <begin position="428"/>
        <end position="470"/>
    </location>
</feature>
<feature type="domain" description="CRAL-TRIO" evidence="6">
    <location>
        <begin position="186"/>
        <end position="360"/>
    </location>
</feature>
<protein>
    <recommendedName>
        <fullName evidence="6">CRAL-TRIO domain-containing protein</fullName>
    </recommendedName>
</protein>
<evidence type="ECO:0000256" key="2">
    <source>
        <dbReference type="ARBA" id="ARBA00004395"/>
    </source>
</evidence>
<dbReference type="Pfam" id="PF03765">
    <property type="entry name" value="CRAL_TRIO_N"/>
    <property type="match status" value="1"/>
</dbReference>
<dbReference type="InterPro" id="IPR051026">
    <property type="entry name" value="PI/PC_transfer"/>
</dbReference>
<evidence type="ECO:0000313" key="8">
    <source>
        <dbReference type="Proteomes" id="UP001497522"/>
    </source>
</evidence>
<dbReference type="PANTHER" id="PTHR45657:SF1">
    <property type="entry name" value="CRAL-TRIO DOMAIN-CONTAINING PROTEIN YKL091C-RELATED"/>
    <property type="match status" value="1"/>
</dbReference>
<keyword evidence="8" id="KW-1185">Reference proteome</keyword>
<dbReference type="Gene3D" id="1.10.8.20">
    <property type="entry name" value="N-terminal domain of phosphatidylinositol transfer protein sec14p"/>
    <property type="match status" value="1"/>
</dbReference>
<comment type="subcellular location">
    <subcellularLocation>
        <location evidence="1">Cell membrane</location>
        <topology evidence="1">Peripheral membrane protein</topology>
    </subcellularLocation>
    <subcellularLocation>
        <location evidence="2">Golgi apparatus membrane</location>
        <topology evidence="2">Peripheral membrane protein</topology>
    </subcellularLocation>
</comment>
<dbReference type="Gene3D" id="3.40.525.10">
    <property type="entry name" value="CRAL-TRIO lipid binding domain"/>
    <property type="match status" value="1"/>
</dbReference>
<feature type="region of interest" description="Disordered" evidence="5">
    <location>
        <begin position="30"/>
        <end position="54"/>
    </location>
</feature>
<keyword evidence="4" id="KW-0175">Coiled coil</keyword>
<gene>
    <name evidence="7" type="ORF">CSSPJE1EN2_LOCUS16708</name>
</gene>
<comment type="similarity">
    <text evidence="3">Belongs to the SFH family.</text>
</comment>
<evidence type="ECO:0000256" key="1">
    <source>
        <dbReference type="ARBA" id="ARBA00004202"/>
    </source>
</evidence>
<accession>A0ABP1BFT5</accession>
<dbReference type="Pfam" id="PF00650">
    <property type="entry name" value="CRAL_TRIO"/>
    <property type="match status" value="1"/>
</dbReference>
<evidence type="ECO:0000259" key="6">
    <source>
        <dbReference type="PROSITE" id="PS50191"/>
    </source>
</evidence>
<dbReference type="InterPro" id="IPR036865">
    <property type="entry name" value="CRAL-TRIO_dom_sf"/>
</dbReference>
<name>A0ABP1BFT5_9BRYO</name>
<dbReference type="SMART" id="SM01100">
    <property type="entry name" value="CRAL_TRIO_N"/>
    <property type="match status" value="1"/>
</dbReference>
<evidence type="ECO:0000256" key="3">
    <source>
        <dbReference type="ARBA" id="ARBA00038020"/>
    </source>
</evidence>
<proteinExistence type="inferred from homology"/>
<feature type="compositionally biased region" description="Low complexity" evidence="5">
    <location>
        <begin position="34"/>
        <end position="44"/>
    </location>
</feature>
<sequence length="630" mass="71093">MKNLSASSSASSPLPLHRMAERIGNNQTSHLEETTSAAAAATSSGPPPTNKNVHHERVVVLPRVASSSKKMSTFRAMLTSSKLRGSFRRRRSSSSNRIRYLVHVEDGHEDEQRVVEQFKWILEQFRRELLADGLLPKRHDDYNLMTRFLKARKYDIDKAKQMWADMLQWRKENAIDTIEQDFIFQELEKVQKYYPQGHHGVDKEGRPVYMERIGMVDPARLMEATTLERYLKYHILEFEKTINLKFPACSIAANRHIDSATTILDVDGVGLKNFSKAARDLLMGIHKIDNANYPETLHRMFILNAGAGFRMLWSTIKGFLDPKTAEKISVLGGSYQQRLLEVIDASQLPDFLGGVCTCAEEGGCLLSDRGPWKEPQILKALKEAQVTAAPQVISLVSEDLDEDVLTASMKGKEAELIRAKESDVEAASSATVCVDTPPSPIPKPAKEDETSLQAEGEEDGATTGHSMIRASETIRTSEIVRTSEGRNIMRIYGETLGASIGIVQSMGTNTGWLLWRALMTLVNVIVFPYRQIASIFGGETSQREAEPSAQEPFESRLERLEMEINKLTGPLQEETERQELSMAADRIKSLETELAETKKTLRTVLSKQEELYNVLEQMKEYTWVKKLQWW</sequence>
<dbReference type="EMBL" id="OZ023705">
    <property type="protein sequence ID" value="CAK9874267.1"/>
    <property type="molecule type" value="Genomic_DNA"/>
</dbReference>
<reference evidence="7" key="1">
    <citation type="submission" date="2024-03" db="EMBL/GenBank/DDBJ databases">
        <authorList>
            <consortium name="ELIXIR-Norway"/>
            <consortium name="Elixir Norway"/>
        </authorList>
    </citation>
    <scope>NUCLEOTIDE SEQUENCE</scope>
</reference>
<dbReference type="PANTHER" id="PTHR45657">
    <property type="entry name" value="CRAL-TRIO DOMAIN-CONTAINING PROTEIN YKL091C-RELATED"/>
    <property type="match status" value="1"/>
</dbReference>
<dbReference type="SUPFAM" id="SSF52087">
    <property type="entry name" value="CRAL/TRIO domain"/>
    <property type="match status" value="1"/>
</dbReference>
<dbReference type="Proteomes" id="UP001497522">
    <property type="component" value="Chromosome 4"/>
</dbReference>
<dbReference type="InterPro" id="IPR011074">
    <property type="entry name" value="CRAL/TRIO_N_dom"/>
</dbReference>
<evidence type="ECO:0000256" key="5">
    <source>
        <dbReference type="SAM" id="MobiDB-lite"/>
    </source>
</evidence>
<dbReference type="InterPro" id="IPR001251">
    <property type="entry name" value="CRAL-TRIO_dom"/>
</dbReference>
<evidence type="ECO:0000313" key="7">
    <source>
        <dbReference type="EMBL" id="CAK9874267.1"/>
    </source>
</evidence>
<evidence type="ECO:0000256" key="4">
    <source>
        <dbReference type="SAM" id="Coils"/>
    </source>
</evidence>
<organism evidence="7 8">
    <name type="scientific">Sphagnum jensenii</name>
    <dbReference type="NCBI Taxonomy" id="128206"/>
    <lineage>
        <taxon>Eukaryota</taxon>
        <taxon>Viridiplantae</taxon>
        <taxon>Streptophyta</taxon>
        <taxon>Embryophyta</taxon>
        <taxon>Bryophyta</taxon>
        <taxon>Sphagnophytina</taxon>
        <taxon>Sphagnopsida</taxon>
        <taxon>Sphagnales</taxon>
        <taxon>Sphagnaceae</taxon>
        <taxon>Sphagnum</taxon>
    </lineage>
</organism>
<dbReference type="InterPro" id="IPR036273">
    <property type="entry name" value="CRAL/TRIO_N_dom_sf"/>
</dbReference>
<dbReference type="CDD" id="cd00170">
    <property type="entry name" value="SEC14"/>
    <property type="match status" value="1"/>
</dbReference>
<dbReference type="PROSITE" id="PS50191">
    <property type="entry name" value="CRAL_TRIO"/>
    <property type="match status" value="1"/>
</dbReference>
<dbReference type="SMART" id="SM00516">
    <property type="entry name" value="SEC14"/>
    <property type="match status" value="1"/>
</dbReference>
<feature type="coiled-coil region" evidence="4">
    <location>
        <begin position="557"/>
        <end position="607"/>
    </location>
</feature>